<keyword evidence="4" id="KW-0732">Signal</keyword>
<dbReference type="SUPFAM" id="SSF50729">
    <property type="entry name" value="PH domain-like"/>
    <property type="match status" value="1"/>
</dbReference>
<dbReference type="EMBL" id="JAFJMO010000011">
    <property type="protein sequence ID" value="KAJ8263623.1"/>
    <property type="molecule type" value="Genomic_DNA"/>
</dbReference>
<feature type="region of interest" description="Disordered" evidence="3">
    <location>
        <begin position="255"/>
        <end position="283"/>
    </location>
</feature>
<sequence>MKYLCLSTAVCALVPQLHVTCPQCTCPLQSGPSPAELSQLIGGECMGKAGAPCSGSSGIVSFLTAVPCLSCKPQPVVERRMSDQGKGSASTAAGAPAPGSDTYKGWLFKWTNYLKGYQRRWFVLSNGLLSYYRTQAEMAHTCRGTINLATAHIDTEDACNIVLSSGGRTYHLKAGSEVERQRWVTALELAKARAIRMMHDQSERGFSGNLAMSWTVVIRCPSFDIQAKPPVHHFPAEDQSRGVCRQPCPSAVPVDTRPSLGRPCSGRGPKTDRGRSQAQWAEPLASQGQGCGVEWSCDRLGFRSISRLLLSSPGRRSAVASSSSCRPSP</sequence>
<keyword evidence="2" id="KW-0333">Golgi apparatus</keyword>
<dbReference type="GO" id="GO:0030136">
    <property type="term" value="C:clathrin-coated vesicle"/>
    <property type="evidence" value="ECO:0007669"/>
    <property type="project" value="UniProtKB-SubCell"/>
</dbReference>
<feature type="signal peptide" evidence="4">
    <location>
        <begin position="1"/>
        <end position="19"/>
    </location>
</feature>
<evidence type="ECO:0000313" key="6">
    <source>
        <dbReference type="EMBL" id="KAJ8263623.1"/>
    </source>
</evidence>
<evidence type="ECO:0000256" key="4">
    <source>
        <dbReference type="SAM" id="SignalP"/>
    </source>
</evidence>
<dbReference type="CDD" id="cd13284">
    <property type="entry name" value="PH_OSBP_ORP4"/>
    <property type="match status" value="1"/>
</dbReference>
<keyword evidence="7" id="KW-1185">Reference proteome</keyword>
<comment type="caution">
    <text evidence="6">The sequence shown here is derived from an EMBL/GenBank/DDBJ whole genome shotgun (WGS) entry which is preliminary data.</text>
</comment>
<reference evidence="6" key="1">
    <citation type="journal article" date="2023" name="Science">
        <title>Genome structures resolve the early diversification of teleost fishes.</title>
        <authorList>
            <person name="Parey E."/>
            <person name="Louis A."/>
            <person name="Montfort J."/>
            <person name="Bouchez O."/>
            <person name="Roques C."/>
            <person name="Iampietro C."/>
            <person name="Lluch J."/>
            <person name="Castinel A."/>
            <person name="Donnadieu C."/>
            <person name="Desvignes T."/>
            <person name="Floi Bucao C."/>
            <person name="Jouanno E."/>
            <person name="Wen M."/>
            <person name="Mejri S."/>
            <person name="Dirks R."/>
            <person name="Jansen H."/>
            <person name="Henkel C."/>
            <person name="Chen W.J."/>
            <person name="Zahm M."/>
            <person name="Cabau C."/>
            <person name="Klopp C."/>
            <person name="Thompson A.W."/>
            <person name="Robinson-Rechavi M."/>
            <person name="Braasch I."/>
            <person name="Lecointre G."/>
            <person name="Bobe J."/>
            <person name="Postlethwait J.H."/>
            <person name="Berthelot C."/>
            <person name="Roest Crollius H."/>
            <person name="Guiguen Y."/>
        </authorList>
    </citation>
    <scope>NUCLEOTIDE SEQUENCE</scope>
    <source>
        <strain evidence="6">Concon-B</strain>
    </source>
</reference>
<proteinExistence type="inferred from homology"/>
<dbReference type="Pfam" id="PF00169">
    <property type="entry name" value="PH"/>
    <property type="match status" value="1"/>
</dbReference>
<evidence type="ECO:0000256" key="3">
    <source>
        <dbReference type="SAM" id="MobiDB-lite"/>
    </source>
</evidence>
<evidence type="ECO:0000313" key="7">
    <source>
        <dbReference type="Proteomes" id="UP001152803"/>
    </source>
</evidence>
<dbReference type="GO" id="GO:0007032">
    <property type="term" value="P:endosome organization"/>
    <property type="evidence" value="ECO:0007669"/>
    <property type="project" value="UniProtKB-UniRule"/>
</dbReference>
<dbReference type="PROSITE" id="PS50003">
    <property type="entry name" value="PH_DOMAIN"/>
    <property type="match status" value="1"/>
</dbReference>
<dbReference type="GO" id="GO:0042147">
    <property type="term" value="P:retrograde transport, endosome to Golgi"/>
    <property type="evidence" value="ECO:0007669"/>
    <property type="project" value="UniProtKB-UniRule"/>
</dbReference>
<dbReference type="InterPro" id="IPR011993">
    <property type="entry name" value="PH-like_dom_sf"/>
</dbReference>
<dbReference type="GO" id="GO:0005829">
    <property type="term" value="C:cytosol"/>
    <property type="evidence" value="ECO:0007669"/>
    <property type="project" value="GOC"/>
</dbReference>
<accession>A0A9Q1DA36</accession>
<dbReference type="PANTHER" id="PTHR22902:SF27">
    <property type="entry name" value="PLECKSTRIN HOMOLOGY DOMAIN-CONTAINING FAMILY A MEMBER 3"/>
    <property type="match status" value="1"/>
</dbReference>
<feature type="chain" id="PRO_5040494697" description="Sesquipedalian" evidence="4">
    <location>
        <begin position="20"/>
        <end position="329"/>
    </location>
</feature>
<comment type="similarity">
    <text evidence="2">Belongs to the sesquipedalian family.</text>
</comment>
<comment type="function">
    <text evidence="2">Plays a role in endocytic trafficking. Required for receptor recycling from endosomes, both to the trans-Golgi network and the plasma membrane.</text>
</comment>
<evidence type="ECO:0000256" key="1">
    <source>
        <dbReference type="ARBA" id="ARBA00022553"/>
    </source>
</evidence>
<dbReference type="InterPro" id="IPR045188">
    <property type="entry name" value="Boi1/Boi2-like"/>
</dbReference>
<dbReference type="GO" id="GO:0005769">
    <property type="term" value="C:early endosome"/>
    <property type="evidence" value="ECO:0007669"/>
    <property type="project" value="UniProtKB-SubCell"/>
</dbReference>
<evidence type="ECO:0000259" key="5">
    <source>
        <dbReference type="PROSITE" id="PS50003"/>
    </source>
</evidence>
<dbReference type="SMART" id="SM00233">
    <property type="entry name" value="PH"/>
    <property type="match status" value="1"/>
</dbReference>
<protein>
    <recommendedName>
        <fullName evidence="2">Sesquipedalian</fullName>
        <shortName evidence="2">Ses</shortName>
    </recommendedName>
    <alternativeName>
        <fullName evidence="2">PH domain-containing endocytic trafficking adaptor</fullName>
    </alternativeName>
</protein>
<keyword evidence="2" id="KW-0968">Cytoplasmic vesicle</keyword>
<dbReference type="Proteomes" id="UP001152803">
    <property type="component" value="Unassembled WGS sequence"/>
</dbReference>
<dbReference type="Gene3D" id="2.30.29.30">
    <property type="entry name" value="Pleckstrin-homology domain (PH domain)/Phosphotyrosine-binding domain (PTB)"/>
    <property type="match status" value="1"/>
</dbReference>
<dbReference type="GO" id="GO:0055037">
    <property type="term" value="C:recycling endosome"/>
    <property type="evidence" value="ECO:0007669"/>
    <property type="project" value="UniProtKB-SubCell"/>
</dbReference>
<name>A0A9Q1DA36_CONCO</name>
<dbReference type="OrthoDB" id="14833at2759"/>
<organism evidence="6 7">
    <name type="scientific">Conger conger</name>
    <name type="common">Conger eel</name>
    <name type="synonym">Muraena conger</name>
    <dbReference type="NCBI Taxonomy" id="82655"/>
    <lineage>
        <taxon>Eukaryota</taxon>
        <taxon>Metazoa</taxon>
        <taxon>Chordata</taxon>
        <taxon>Craniata</taxon>
        <taxon>Vertebrata</taxon>
        <taxon>Euteleostomi</taxon>
        <taxon>Actinopterygii</taxon>
        <taxon>Neopterygii</taxon>
        <taxon>Teleostei</taxon>
        <taxon>Anguilliformes</taxon>
        <taxon>Congridae</taxon>
        <taxon>Conger</taxon>
    </lineage>
</organism>
<dbReference type="GO" id="GO:0001881">
    <property type="term" value="P:receptor recycling"/>
    <property type="evidence" value="ECO:0007669"/>
    <property type="project" value="UniProtKB-UniRule"/>
</dbReference>
<keyword evidence="1 2" id="KW-0597">Phosphoprotein</keyword>
<gene>
    <name evidence="6" type="ORF">COCON_G00160800</name>
</gene>
<feature type="domain" description="PH" evidence="5">
    <location>
        <begin position="100"/>
        <end position="192"/>
    </location>
</feature>
<dbReference type="GO" id="GO:0005802">
    <property type="term" value="C:trans-Golgi network"/>
    <property type="evidence" value="ECO:0007669"/>
    <property type="project" value="UniProtKB-UniRule"/>
</dbReference>
<evidence type="ECO:0000256" key="2">
    <source>
        <dbReference type="RuleBase" id="RU369082"/>
    </source>
</evidence>
<keyword evidence="2" id="KW-0967">Endosome</keyword>
<comment type="subcellular location">
    <subcellularLocation>
        <location evidence="2">Early endosome</location>
    </subcellularLocation>
    <subcellularLocation>
        <location evidence="2">Recycling endosome</location>
    </subcellularLocation>
    <subcellularLocation>
        <location evidence="2">Golgi apparatus</location>
        <location evidence="2">trans-Golgi network</location>
    </subcellularLocation>
    <subcellularLocation>
        <location evidence="2">Cytoplasmic vesicle</location>
        <location evidence="2">Clathrin-coated vesicle</location>
    </subcellularLocation>
</comment>
<dbReference type="InterPro" id="IPR001849">
    <property type="entry name" value="PH_domain"/>
</dbReference>
<dbReference type="PANTHER" id="PTHR22902">
    <property type="entry name" value="SESQUIPEDALIAN"/>
    <property type="match status" value="1"/>
</dbReference>
<dbReference type="FunFam" id="2.30.29.30:FF:000074">
    <property type="entry name" value="Oxysterol-binding protein"/>
    <property type="match status" value="1"/>
</dbReference>
<dbReference type="AlphaFoldDB" id="A0A9Q1DA36"/>